<evidence type="ECO:0000259" key="3">
    <source>
        <dbReference type="Pfam" id="PF00849"/>
    </source>
</evidence>
<dbReference type="GO" id="GO:0140098">
    <property type="term" value="F:catalytic activity, acting on RNA"/>
    <property type="evidence" value="ECO:0007669"/>
    <property type="project" value="UniProtKB-ARBA"/>
</dbReference>
<dbReference type="SUPFAM" id="SSF55120">
    <property type="entry name" value="Pseudouridine synthase"/>
    <property type="match status" value="1"/>
</dbReference>
<reference evidence="5" key="1">
    <citation type="submission" date="2011-03" db="EMBL/GenBank/DDBJ databases">
        <title>Draft genome sequence of Brevundimonas diminuta.</title>
        <authorList>
            <person name="Brown P.J.B."/>
            <person name="Buechlein A."/>
            <person name="Hemmerich C."/>
            <person name="Brun Y.V."/>
        </authorList>
    </citation>
    <scope>NUCLEOTIDE SEQUENCE [LARGE SCALE GENOMIC DNA]</scope>
    <source>
        <strain evidence="5">C19</strain>
    </source>
</reference>
<dbReference type="InterPro" id="IPR020103">
    <property type="entry name" value="PsdUridine_synth_cat_dom_sf"/>
</dbReference>
<dbReference type="EMBL" id="GL883079">
    <property type="protein sequence ID" value="EGF90133.1"/>
    <property type="molecule type" value="Genomic_DNA"/>
</dbReference>
<dbReference type="GO" id="GO:0003723">
    <property type="term" value="F:RNA binding"/>
    <property type="evidence" value="ECO:0007669"/>
    <property type="project" value="InterPro"/>
</dbReference>
<evidence type="ECO:0000256" key="1">
    <source>
        <dbReference type="ARBA" id="ARBA00010876"/>
    </source>
</evidence>
<feature type="region of interest" description="Disordered" evidence="2">
    <location>
        <begin position="1"/>
        <end position="29"/>
    </location>
</feature>
<dbReference type="InterPro" id="IPR006145">
    <property type="entry name" value="PsdUridine_synth_RsuA/RluA"/>
</dbReference>
<sequence length="267" mass="28944">MAKHSPQHLKAMASRGPRPKQASKLIPASKLPRNLSADDIAWVKSMVIYEDADIMGFNKPSGLSSQGGRGDGHNLDDMMWAFAKSNGKRPKLVHRLDRDTSGILLVAKTQPAVSFLGKAMIRRAFDKTYLAIVSGAELPDRFTVDAPLRREEVGREAWSRVCAPDHPDALTAQTTFEVLKRGDDAALIQCSPHTGRMHQIRVHLAHLGTPIAGDVRYGGALSVGGRGVPRLMLHALSLTFPHPAGGDKTLSAPIPEDFDTLALSIQL</sequence>
<dbReference type="eggNOG" id="COG0564">
    <property type="taxonomic scope" value="Bacteria"/>
</dbReference>
<keyword evidence="5" id="KW-1185">Reference proteome</keyword>
<dbReference type="AlphaFoldDB" id="F4QRK7"/>
<evidence type="ECO:0000256" key="2">
    <source>
        <dbReference type="SAM" id="MobiDB-lite"/>
    </source>
</evidence>
<dbReference type="InterPro" id="IPR050188">
    <property type="entry name" value="RluA_PseudoU_synthase"/>
</dbReference>
<gene>
    <name evidence="4" type="ORF">ABI_31460</name>
</gene>
<evidence type="ECO:0000313" key="4">
    <source>
        <dbReference type="EMBL" id="EGF90133.1"/>
    </source>
</evidence>
<dbReference type="InterPro" id="IPR006224">
    <property type="entry name" value="PsdUridine_synth_RluA-like_CS"/>
</dbReference>
<proteinExistence type="inferred from homology"/>
<dbReference type="OrthoDB" id="7170647at2"/>
<dbReference type="GO" id="GO:0000455">
    <property type="term" value="P:enzyme-directed rRNA pseudouridine synthesis"/>
    <property type="evidence" value="ECO:0007669"/>
    <property type="project" value="TreeGrafter"/>
</dbReference>
<dbReference type="GO" id="GO:0009982">
    <property type="term" value="F:pseudouridine synthase activity"/>
    <property type="evidence" value="ECO:0007669"/>
    <property type="project" value="InterPro"/>
</dbReference>
<dbReference type="Gene3D" id="3.30.2350.10">
    <property type="entry name" value="Pseudouridine synthase"/>
    <property type="match status" value="1"/>
</dbReference>
<dbReference type="STRING" id="715226.ABI_31460"/>
<accession>F4QRK7</accession>
<dbReference type="PANTHER" id="PTHR21600">
    <property type="entry name" value="MITOCHONDRIAL RNA PSEUDOURIDINE SYNTHASE"/>
    <property type="match status" value="1"/>
</dbReference>
<feature type="domain" description="Pseudouridine synthase RsuA/RluA-like" evidence="3">
    <location>
        <begin position="57"/>
        <end position="206"/>
    </location>
</feature>
<comment type="similarity">
    <text evidence="1">Belongs to the pseudouridine synthase RluA family.</text>
</comment>
<dbReference type="PANTHER" id="PTHR21600:SF87">
    <property type="entry name" value="RNA PSEUDOURIDYLATE SYNTHASE DOMAIN-CONTAINING PROTEIN 1"/>
    <property type="match status" value="1"/>
</dbReference>
<dbReference type="RefSeq" id="WP_006273931.1">
    <property type="nucleotide sequence ID" value="NZ_GL883079.1"/>
</dbReference>
<dbReference type="HOGENOM" id="CLU_016902_11_2_5"/>
<dbReference type="PROSITE" id="PS01129">
    <property type="entry name" value="PSI_RLU"/>
    <property type="match status" value="1"/>
</dbReference>
<dbReference type="CDD" id="cd02869">
    <property type="entry name" value="PseudoU_synth_RluA_like"/>
    <property type="match status" value="1"/>
</dbReference>
<dbReference type="Proteomes" id="UP000006512">
    <property type="component" value="Unassembled WGS sequence"/>
</dbReference>
<dbReference type="Pfam" id="PF00849">
    <property type="entry name" value="PseudoU_synth_2"/>
    <property type="match status" value="1"/>
</dbReference>
<evidence type="ECO:0000313" key="5">
    <source>
        <dbReference type="Proteomes" id="UP000006512"/>
    </source>
</evidence>
<organism evidence="4 5">
    <name type="scientific">Asticcacaulis biprosthecium C19</name>
    <dbReference type="NCBI Taxonomy" id="715226"/>
    <lineage>
        <taxon>Bacteria</taxon>
        <taxon>Pseudomonadati</taxon>
        <taxon>Pseudomonadota</taxon>
        <taxon>Alphaproteobacteria</taxon>
        <taxon>Caulobacterales</taxon>
        <taxon>Caulobacteraceae</taxon>
        <taxon>Asticcacaulis</taxon>
    </lineage>
</organism>
<protein>
    <submittedName>
        <fullName evidence="4">RNA pseudouridylate synthase family protein</fullName>
    </submittedName>
</protein>
<name>F4QRK7_9CAUL</name>